<feature type="transmembrane region" description="Helical" evidence="1">
    <location>
        <begin position="12"/>
        <end position="29"/>
    </location>
</feature>
<dbReference type="SUPFAM" id="SSF56601">
    <property type="entry name" value="beta-lactamase/transpeptidase-like"/>
    <property type="match status" value="1"/>
</dbReference>
<keyword evidence="1" id="KW-0812">Transmembrane</keyword>
<keyword evidence="1" id="KW-1133">Transmembrane helix</keyword>
<name>A0A0B1T4Q4_OESDE</name>
<dbReference type="Gene3D" id="3.40.710.10">
    <property type="entry name" value="DD-peptidase/beta-lactamase superfamily"/>
    <property type="match status" value="1"/>
</dbReference>
<dbReference type="InterPro" id="IPR052907">
    <property type="entry name" value="Beta-lactamase/esterase"/>
</dbReference>
<keyword evidence="1" id="KW-0472">Membrane</keyword>
<dbReference type="OrthoDB" id="5946976at2759"/>
<proteinExistence type="predicted"/>
<evidence type="ECO:0000259" key="2">
    <source>
        <dbReference type="Pfam" id="PF00144"/>
    </source>
</evidence>
<keyword evidence="4" id="KW-1185">Reference proteome</keyword>
<sequence length="170" mass="19367">MSRKNEETSSRLHVLLVSFLLGPFIANWISPQICSDEVHGFVEPGYEEVLEAFRRNFGEGLEREGAAIAVYHRGRPVVDLWGGYADRESNVPWKHSTRTVLFSSTKAVTALCVAVLVDRGLLRYEDRVVDFWPEYGLYGKENTTVEDVMTHKVQSICTRRNSTYQSVPRV</sequence>
<organism evidence="3 4">
    <name type="scientific">Oesophagostomum dentatum</name>
    <name type="common">Nodular worm</name>
    <dbReference type="NCBI Taxonomy" id="61180"/>
    <lineage>
        <taxon>Eukaryota</taxon>
        <taxon>Metazoa</taxon>
        <taxon>Ecdysozoa</taxon>
        <taxon>Nematoda</taxon>
        <taxon>Chromadorea</taxon>
        <taxon>Rhabditida</taxon>
        <taxon>Rhabditina</taxon>
        <taxon>Rhabditomorpha</taxon>
        <taxon>Strongyloidea</taxon>
        <taxon>Strongylidae</taxon>
        <taxon>Oesophagostomum</taxon>
    </lineage>
</organism>
<dbReference type="PANTHER" id="PTHR43319">
    <property type="entry name" value="BETA-LACTAMASE-RELATED"/>
    <property type="match status" value="1"/>
</dbReference>
<dbReference type="Pfam" id="PF00144">
    <property type="entry name" value="Beta-lactamase"/>
    <property type="match status" value="1"/>
</dbReference>
<dbReference type="InterPro" id="IPR001466">
    <property type="entry name" value="Beta-lactam-related"/>
</dbReference>
<dbReference type="Proteomes" id="UP000053660">
    <property type="component" value="Unassembled WGS sequence"/>
</dbReference>
<evidence type="ECO:0000313" key="3">
    <source>
        <dbReference type="EMBL" id="KHJ92194.1"/>
    </source>
</evidence>
<evidence type="ECO:0000313" key="4">
    <source>
        <dbReference type="Proteomes" id="UP000053660"/>
    </source>
</evidence>
<dbReference type="AlphaFoldDB" id="A0A0B1T4Q4"/>
<evidence type="ECO:0000256" key="1">
    <source>
        <dbReference type="SAM" id="Phobius"/>
    </source>
</evidence>
<dbReference type="EMBL" id="KN551505">
    <property type="protein sequence ID" value="KHJ92194.1"/>
    <property type="molecule type" value="Genomic_DNA"/>
</dbReference>
<feature type="domain" description="Beta-lactamase-related" evidence="2">
    <location>
        <begin position="53"/>
        <end position="153"/>
    </location>
</feature>
<protein>
    <recommendedName>
        <fullName evidence="2">Beta-lactamase-related domain-containing protein</fullName>
    </recommendedName>
</protein>
<gene>
    <name evidence="3" type="ORF">OESDEN_07924</name>
</gene>
<dbReference type="PANTHER" id="PTHR43319:SF7">
    <property type="entry name" value="BETA-LACTAMASE-RELATED DOMAIN-CONTAINING PROTEIN"/>
    <property type="match status" value="1"/>
</dbReference>
<accession>A0A0B1T4Q4</accession>
<dbReference type="InterPro" id="IPR012338">
    <property type="entry name" value="Beta-lactam/transpept-like"/>
</dbReference>
<reference evidence="3 4" key="1">
    <citation type="submission" date="2014-03" db="EMBL/GenBank/DDBJ databases">
        <title>Draft genome of the hookworm Oesophagostomum dentatum.</title>
        <authorList>
            <person name="Mitreva M."/>
        </authorList>
    </citation>
    <scope>NUCLEOTIDE SEQUENCE [LARGE SCALE GENOMIC DNA]</scope>
    <source>
        <strain evidence="3 4">OD-Hann</strain>
    </source>
</reference>